<proteinExistence type="predicted"/>
<keyword evidence="1" id="KW-1133">Transmembrane helix</keyword>
<keyword evidence="1" id="KW-0812">Transmembrane</keyword>
<dbReference type="PANTHER" id="PTHR43685">
    <property type="entry name" value="GLYCOSYLTRANSFERASE"/>
    <property type="match status" value="1"/>
</dbReference>
<dbReference type="Proteomes" id="UP000319783">
    <property type="component" value="Unassembled WGS sequence"/>
</dbReference>
<dbReference type="InterPro" id="IPR050834">
    <property type="entry name" value="Glycosyltransf_2"/>
</dbReference>
<evidence type="ECO:0000313" key="3">
    <source>
        <dbReference type="EMBL" id="TLD42041.1"/>
    </source>
</evidence>
<dbReference type="PANTHER" id="PTHR43685:SF3">
    <property type="entry name" value="SLR2126 PROTEIN"/>
    <property type="match status" value="1"/>
</dbReference>
<organism evidence="3 4">
    <name type="scientific">Candidatus Jettenia ecosi</name>
    <dbReference type="NCBI Taxonomy" id="2494326"/>
    <lineage>
        <taxon>Bacteria</taxon>
        <taxon>Pseudomonadati</taxon>
        <taxon>Planctomycetota</taxon>
        <taxon>Candidatus Brocadiia</taxon>
        <taxon>Candidatus Brocadiales</taxon>
        <taxon>Candidatus Brocadiaceae</taxon>
        <taxon>Candidatus Jettenia</taxon>
    </lineage>
</organism>
<name>A0A533QHA8_9BACT</name>
<dbReference type="GO" id="GO:0016740">
    <property type="term" value="F:transferase activity"/>
    <property type="evidence" value="ECO:0007669"/>
    <property type="project" value="UniProtKB-KW"/>
</dbReference>
<comment type="caution">
    <text evidence="3">The sequence shown here is derived from an EMBL/GenBank/DDBJ whole genome shotgun (WGS) entry which is preliminary data.</text>
</comment>
<keyword evidence="3" id="KW-0808">Transferase</keyword>
<protein>
    <submittedName>
        <fullName evidence="3">Putative glycosyl transferase</fullName>
    </submittedName>
</protein>
<dbReference type="InterPro" id="IPR001173">
    <property type="entry name" value="Glyco_trans_2-like"/>
</dbReference>
<dbReference type="AlphaFoldDB" id="A0A533QHA8"/>
<evidence type="ECO:0000313" key="4">
    <source>
        <dbReference type="Proteomes" id="UP000319783"/>
    </source>
</evidence>
<feature type="transmembrane region" description="Helical" evidence="1">
    <location>
        <begin position="264"/>
        <end position="282"/>
    </location>
</feature>
<dbReference type="Gene3D" id="3.90.550.10">
    <property type="entry name" value="Spore Coat Polysaccharide Biosynthesis Protein SpsA, Chain A"/>
    <property type="match status" value="1"/>
</dbReference>
<keyword evidence="1" id="KW-0472">Membrane</keyword>
<accession>A0A533QHA8</accession>
<evidence type="ECO:0000256" key="1">
    <source>
        <dbReference type="SAM" id="Phobius"/>
    </source>
</evidence>
<feature type="transmembrane region" description="Helical" evidence="1">
    <location>
        <begin position="294"/>
        <end position="315"/>
    </location>
</feature>
<feature type="domain" description="Glycosyltransferase 2-like" evidence="2">
    <location>
        <begin position="6"/>
        <end position="127"/>
    </location>
</feature>
<dbReference type="SUPFAM" id="SSF53448">
    <property type="entry name" value="Nucleotide-diphospho-sugar transferases"/>
    <property type="match status" value="1"/>
</dbReference>
<dbReference type="EMBL" id="SULG01000029">
    <property type="protein sequence ID" value="TLD42041.1"/>
    <property type="molecule type" value="Genomic_DNA"/>
</dbReference>
<sequence length="325" mass="37338">MTISVSVILPTFRRDELLQRCLTSLFAQEYEPSSYEIIVVDDARRQETRNLVESEREKTRRGFPSLRYIPAGNTHGPAAARNCGWRAATGDIVAFTDDDCIPSPTWLKAGVAAFAKGVVGVSGKIIVPVPPVPTDYEYTVSRLEHSEFVTANCFYLRDVMRLAGGFDEKFTAAWREDADLFFTLLKKNVKLVYAREAVVIHPVRYAPWGISLREHKKCMFNALLYKKHPVLYRQRIQQLPPWDYYSIVCASILLPFSVLYNLEYVTVGLLGVWMLMTGRFFFKRVRKTSRSFIHRAEMAVTSVMIPFLAVFWRAYGAIKFRVFFL</sequence>
<dbReference type="Pfam" id="PF00535">
    <property type="entry name" value="Glycos_transf_2"/>
    <property type="match status" value="1"/>
</dbReference>
<evidence type="ECO:0000259" key="2">
    <source>
        <dbReference type="Pfam" id="PF00535"/>
    </source>
</evidence>
<gene>
    <name evidence="3" type="ORF">JETT_1683</name>
</gene>
<reference evidence="3 4" key="1">
    <citation type="submission" date="2019-04" db="EMBL/GenBank/DDBJ databases">
        <title>Genome of a novel bacterium Candidatus Jettenia ecosi reconstructed from metagenome of an anammox bioreactor.</title>
        <authorList>
            <person name="Mardanov A.V."/>
            <person name="Beletsky A.V."/>
            <person name="Ravin N.V."/>
            <person name="Botchkova E.A."/>
            <person name="Litti Y.V."/>
            <person name="Nozhevnikova A.N."/>
        </authorList>
    </citation>
    <scope>NUCLEOTIDE SEQUENCE [LARGE SCALE GENOMIC DNA]</scope>
    <source>
        <strain evidence="3">J2</strain>
    </source>
</reference>
<dbReference type="InterPro" id="IPR029044">
    <property type="entry name" value="Nucleotide-diphossugar_trans"/>
</dbReference>